<proteinExistence type="predicted"/>
<dbReference type="Gene3D" id="3.40.50.300">
    <property type="entry name" value="P-loop containing nucleotide triphosphate hydrolases"/>
    <property type="match status" value="1"/>
</dbReference>
<evidence type="ECO:0000313" key="3">
    <source>
        <dbReference type="EMBL" id="ESS72448.1"/>
    </source>
</evidence>
<dbReference type="InterPro" id="IPR033756">
    <property type="entry name" value="YlxH/NBP35"/>
</dbReference>
<keyword evidence="3" id="KW-0808">Transferase</keyword>
<dbReference type="eggNOG" id="COG0489">
    <property type="taxonomic scope" value="Bacteria"/>
</dbReference>
<keyword evidence="2" id="KW-0067">ATP-binding</keyword>
<dbReference type="Proteomes" id="UP000017842">
    <property type="component" value="Unassembled WGS sequence"/>
</dbReference>
<dbReference type="EC" id="2.7.10.2" evidence="3"/>
<dbReference type="PANTHER" id="PTHR32309:SF13">
    <property type="entry name" value="FERRIC ENTEROBACTIN TRANSPORT PROTEIN FEPE"/>
    <property type="match status" value="1"/>
</dbReference>
<name>V5C6R5_9GAMM</name>
<dbReference type="InterPro" id="IPR005702">
    <property type="entry name" value="Wzc-like_C"/>
</dbReference>
<dbReference type="Pfam" id="PF10609">
    <property type="entry name" value="ParA"/>
    <property type="match status" value="1"/>
</dbReference>
<dbReference type="SUPFAM" id="SSF52540">
    <property type="entry name" value="P-loop containing nucleoside triphosphate hydrolases"/>
    <property type="match status" value="1"/>
</dbReference>
<reference evidence="3 4" key="1">
    <citation type="journal article" date="2013" name="Genome Announc.">
        <title>Draft Genome Sequence of the Methanotrophic Gammaproteobacterium Methyloglobulus morosus DSM 22980 Strain KoM1.</title>
        <authorList>
            <person name="Poehlein A."/>
            <person name="Deutzmann J.S."/>
            <person name="Daniel R."/>
            <person name="Simeonova D.D."/>
        </authorList>
    </citation>
    <scope>NUCLEOTIDE SEQUENCE [LARGE SCALE GENOMIC DNA]</scope>
    <source>
        <strain evidence="3 4">KoM1</strain>
    </source>
</reference>
<evidence type="ECO:0000256" key="2">
    <source>
        <dbReference type="ARBA" id="ARBA00022840"/>
    </source>
</evidence>
<dbReference type="GO" id="GO:0005524">
    <property type="term" value="F:ATP binding"/>
    <property type="evidence" value="ECO:0007669"/>
    <property type="project" value="UniProtKB-KW"/>
</dbReference>
<dbReference type="GO" id="GO:0005886">
    <property type="term" value="C:plasma membrane"/>
    <property type="evidence" value="ECO:0007669"/>
    <property type="project" value="TreeGrafter"/>
</dbReference>
<dbReference type="InterPro" id="IPR027417">
    <property type="entry name" value="P-loop_NTPase"/>
</dbReference>
<dbReference type="AlphaFoldDB" id="V5C6R5"/>
<organism evidence="3 4">
    <name type="scientific">Methyloglobulus morosus KoM1</name>
    <dbReference type="NCBI Taxonomy" id="1116472"/>
    <lineage>
        <taxon>Bacteria</taxon>
        <taxon>Pseudomonadati</taxon>
        <taxon>Pseudomonadota</taxon>
        <taxon>Gammaproteobacteria</taxon>
        <taxon>Methylococcales</taxon>
        <taxon>Methylococcaceae</taxon>
        <taxon>Methyloglobulus</taxon>
    </lineage>
</organism>
<protein>
    <submittedName>
        <fullName evidence="3">Capsular exopolysaccharide family</fullName>
        <ecNumber evidence="3">2.7.10.2</ecNumber>
    </submittedName>
</protein>
<dbReference type="PANTHER" id="PTHR32309">
    <property type="entry name" value="TYROSINE-PROTEIN KINASE"/>
    <property type="match status" value="1"/>
</dbReference>
<dbReference type="OrthoDB" id="9775724at2"/>
<accession>V5C6R5</accession>
<dbReference type="GO" id="GO:0004715">
    <property type="term" value="F:non-membrane spanning protein tyrosine kinase activity"/>
    <property type="evidence" value="ECO:0007669"/>
    <property type="project" value="UniProtKB-EC"/>
</dbReference>
<evidence type="ECO:0000256" key="1">
    <source>
        <dbReference type="ARBA" id="ARBA00022741"/>
    </source>
</evidence>
<comment type="caution">
    <text evidence="3">The sequence shown here is derived from an EMBL/GenBank/DDBJ whole genome shotgun (WGS) entry which is preliminary data.</text>
</comment>
<dbReference type="EMBL" id="AYLO01000055">
    <property type="protein sequence ID" value="ESS72448.1"/>
    <property type="molecule type" value="Genomic_DNA"/>
</dbReference>
<sequence length="256" mass="28858">MVDSSESDSLDKIRYSKTRITPLDAEVLQDNRIIMGLYNDQRADLFRVLRTNILKQLRENNWNSFFITSATPGAGKSWVATNLAIAIALEGNQTVLLVDADLRHPSICHHLGLNCKFGLIDYLSGVTSLEHILIHPKIENLVLLPGKESKVNYSELISSPKMVEFIKDTKSRYESRIIIFDIPPLFIADDAMLYMSYCDAALLVVEDDKNTTDELQQSMQILEETNLLGTVLNKSRQQLPSYKYGYGYGYSAKVSG</sequence>
<dbReference type="CDD" id="cd05387">
    <property type="entry name" value="BY-kinase"/>
    <property type="match status" value="1"/>
</dbReference>
<dbReference type="InterPro" id="IPR050445">
    <property type="entry name" value="Bact_polysacc_biosynth/exp"/>
</dbReference>
<dbReference type="RefSeq" id="WP_023494547.1">
    <property type="nucleotide sequence ID" value="NZ_AYLO01000055.1"/>
</dbReference>
<evidence type="ECO:0000313" key="4">
    <source>
        <dbReference type="Proteomes" id="UP000017842"/>
    </source>
</evidence>
<dbReference type="PATRIC" id="fig|1116472.3.peg.1777"/>
<dbReference type="NCBIfam" id="TIGR01007">
    <property type="entry name" value="eps_fam"/>
    <property type="match status" value="1"/>
</dbReference>
<keyword evidence="4" id="KW-1185">Reference proteome</keyword>
<keyword evidence="1" id="KW-0547">Nucleotide-binding</keyword>
<gene>
    <name evidence="3" type="ORF">MGMO_57c00280</name>
</gene>
<dbReference type="STRING" id="1116472.MGMO_57c00280"/>